<dbReference type="SUPFAM" id="SSF55729">
    <property type="entry name" value="Acyl-CoA N-acyltransferases (Nat)"/>
    <property type="match status" value="1"/>
</dbReference>
<dbReference type="CDD" id="cd04301">
    <property type="entry name" value="NAT_SF"/>
    <property type="match status" value="1"/>
</dbReference>
<keyword evidence="1" id="KW-0808">Transferase</keyword>
<keyword evidence="2" id="KW-0012">Acyltransferase</keyword>
<dbReference type="InterPro" id="IPR016181">
    <property type="entry name" value="Acyl_CoA_acyltransferase"/>
</dbReference>
<keyword evidence="6" id="KW-1185">Reference proteome</keyword>
<organism evidence="5 6">
    <name type="scientific">Tistrella mobilis (strain KA081020-065)</name>
    <dbReference type="NCBI Taxonomy" id="1110502"/>
    <lineage>
        <taxon>Bacteria</taxon>
        <taxon>Pseudomonadati</taxon>
        <taxon>Pseudomonadota</taxon>
        <taxon>Alphaproteobacteria</taxon>
        <taxon>Geminicoccales</taxon>
        <taxon>Geminicoccaceae</taxon>
        <taxon>Tistrella</taxon>
    </lineage>
</organism>
<dbReference type="InterPro" id="IPR000182">
    <property type="entry name" value="GNAT_dom"/>
</dbReference>
<dbReference type="AlphaFoldDB" id="I3TJN4"/>
<name>I3TJN4_TISMK</name>
<evidence type="ECO:0000313" key="6">
    <source>
        <dbReference type="Proteomes" id="UP000005258"/>
    </source>
</evidence>
<dbReference type="PROSITE" id="PS51186">
    <property type="entry name" value="GNAT"/>
    <property type="match status" value="1"/>
</dbReference>
<dbReference type="Pfam" id="PF00583">
    <property type="entry name" value="Acetyltransf_1"/>
    <property type="match status" value="1"/>
</dbReference>
<dbReference type="GO" id="GO:0016747">
    <property type="term" value="F:acyltransferase activity, transferring groups other than amino-acyl groups"/>
    <property type="evidence" value="ECO:0007669"/>
    <property type="project" value="InterPro"/>
</dbReference>
<dbReference type="Gene3D" id="3.40.630.30">
    <property type="match status" value="1"/>
</dbReference>
<dbReference type="STRING" id="1110502.TMO_1133"/>
<feature type="domain" description="N-acetyltransferase" evidence="4">
    <location>
        <begin position="33"/>
        <end position="179"/>
    </location>
</feature>
<reference evidence="5 6" key="1">
    <citation type="journal article" date="2012" name="J. Am. Chem. Soc.">
        <title>Bacterial biosynthesis and maturation of the didemnin anti-cancer agents.</title>
        <authorList>
            <person name="Xu Y."/>
            <person name="Kersten R.D."/>
            <person name="Nam S.J."/>
            <person name="Lu L."/>
            <person name="Al-Suwailem A.M."/>
            <person name="Zheng H."/>
            <person name="Fenical W."/>
            <person name="Dorrestein P.C."/>
            <person name="Moore B.S."/>
            <person name="Qian P.Y."/>
        </authorList>
    </citation>
    <scope>NUCLEOTIDE SEQUENCE [LARGE SCALE GENOMIC DNA]</scope>
    <source>
        <strain evidence="5 6">KA081020-065</strain>
    </source>
</reference>
<dbReference type="RefSeq" id="WP_014744651.1">
    <property type="nucleotide sequence ID" value="NC_017956.1"/>
</dbReference>
<evidence type="ECO:0000259" key="4">
    <source>
        <dbReference type="PROSITE" id="PS51186"/>
    </source>
</evidence>
<protein>
    <submittedName>
        <fullName evidence="5">Acetyltransferase</fullName>
    </submittedName>
</protein>
<evidence type="ECO:0000256" key="2">
    <source>
        <dbReference type="ARBA" id="ARBA00023315"/>
    </source>
</evidence>
<dbReference type="EMBL" id="CP003236">
    <property type="protein sequence ID" value="AFK52972.1"/>
    <property type="molecule type" value="Genomic_DNA"/>
</dbReference>
<dbReference type="PANTHER" id="PTHR43877">
    <property type="entry name" value="AMINOALKYLPHOSPHONATE N-ACETYLTRANSFERASE-RELATED-RELATED"/>
    <property type="match status" value="1"/>
</dbReference>
<accession>I3TJN4</accession>
<evidence type="ECO:0000313" key="5">
    <source>
        <dbReference type="EMBL" id="AFK52972.1"/>
    </source>
</evidence>
<evidence type="ECO:0000256" key="1">
    <source>
        <dbReference type="ARBA" id="ARBA00022679"/>
    </source>
</evidence>
<feature type="region of interest" description="Disordered" evidence="3">
    <location>
        <begin position="12"/>
        <end position="31"/>
    </location>
</feature>
<evidence type="ECO:0000256" key="3">
    <source>
        <dbReference type="SAM" id="MobiDB-lite"/>
    </source>
</evidence>
<dbReference type="Proteomes" id="UP000005258">
    <property type="component" value="Chromosome"/>
</dbReference>
<dbReference type="eggNOG" id="COG0456">
    <property type="taxonomic scope" value="Bacteria"/>
</dbReference>
<sequence length="179" mass="19346">MTGSRVVFSWFGMDRPPSGPDHPQPPRPQPPHLHLTQADGDVETYLAAYRAVGGPHGWSRRLSLTRDALQAILDRPGRRVLIARDAAGTILGFVELDLAHGTPAAPAAEIVHFGLAPAAQGRGWGSFLLDHALRTAFEAGAAHVVLHTDTTDHPRAFGAYLKAGFRLLRVTTAEPDDWN</sequence>
<dbReference type="InterPro" id="IPR050832">
    <property type="entry name" value="Bact_Acetyltransf"/>
</dbReference>
<dbReference type="HOGENOM" id="CLU_098254_2_1_5"/>
<feature type="compositionally biased region" description="Pro residues" evidence="3">
    <location>
        <begin position="17"/>
        <end position="31"/>
    </location>
</feature>
<gene>
    <name evidence="5" type="ordered locus">TMO_1133</name>
</gene>
<dbReference type="KEGG" id="tmo:TMO_1133"/>
<proteinExistence type="predicted"/>